<evidence type="ECO:0000256" key="3">
    <source>
        <dbReference type="ARBA" id="ARBA00022490"/>
    </source>
</evidence>
<reference evidence="8" key="1">
    <citation type="submission" date="2021-05" db="EMBL/GenBank/DDBJ databases">
        <authorList>
            <person name="Alioto T."/>
            <person name="Alioto T."/>
            <person name="Gomez Garrido J."/>
        </authorList>
    </citation>
    <scope>NUCLEOTIDE SEQUENCE</scope>
</reference>
<evidence type="ECO:0000313" key="8">
    <source>
        <dbReference type="EMBL" id="CAG6734285.1"/>
    </source>
</evidence>
<dbReference type="InterPro" id="IPR015943">
    <property type="entry name" value="WD40/YVTN_repeat-like_dom_sf"/>
</dbReference>
<keyword evidence="3" id="KW-0963">Cytoplasm</keyword>
<evidence type="ECO:0000259" key="7">
    <source>
        <dbReference type="Pfam" id="PF16529"/>
    </source>
</evidence>
<dbReference type="InterPro" id="IPR001680">
    <property type="entry name" value="WD40_rpt"/>
</dbReference>
<organism evidence="8">
    <name type="scientific">Cacopsylla melanoneura</name>
    <dbReference type="NCBI Taxonomy" id="428564"/>
    <lineage>
        <taxon>Eukaryota</taxon>
        <taxon>Metazoa</taxon>
        <taxon>Ecdysozoa</taxon>
        <taxon>Arthropoda</taxon>
        <taxon>Hexapoda</taxon>
        <taxon>Insecta</taxon>
        <taxon>Pterygota</taxon>
        <taxon>Neoptera</taxon>
        <taxon>Paraneoptera</taxon>
        <taxon>Hemiptera</taxon>
        <taxon>Sternorrhyncha</taxon>
        <taxon>Psylloidea</taxon>
        <taxon>Psyllidae</taxon>
        <taxon>Psyllinae</taxon>
        <taxon>Cacopsylla</taxon>
    </lineage>
</organism>
<dbReference type="InterPro" id="IPR045152">
    <property type="entry name" value="EDC4-like"/>
</dbReference>
<dbReference type="AlphaFoldDB" id="A0A8D8YSG8"/>
<dbReference type="SMART" id="SM00320">
    <property type="entry name" value="WD40"/>
    <property type="match status" value="2"/>
</dbReference>
<dbReference type="GO" id="GO:0000932">
    <property type="term" value="C:P-body"/>
    <property type="evidence" value="ECO:0007669"/>
    <property type="project" value="UniProtKB-SubCell"/>
</dbReference>
<evidence type="ECO:0000256" key="5">
    <source>
        <dbReference type="ARBA" id="ARBA00022737"/>
    </source>
</evidence>
<dbReference type="EMBL" id="HBUF01392175">
    <property type="protein sequence ID" value="CAG6734285.1"/>
    <property type="molecule type" value="Transcribed_RNA"/>
</dbReference>
<accession>A0A8D8YSG8</accession>
<proteinExistence type="inferred from homology"/>
<keyword evidence="4 6" id="KW-0853">WD repeat</keyword>
<dbReference type="InterPro" id="IPR036322">
    <property type="entry name" value="WD40_repeat_dom_sf"/>
</dbReference>
<feature type="domain" description="Enhancer of mRNA-decapping protein 4 WD40 repeat region" evidence="7">
    <location>
        <begin position="51"/>
        <end position="368"/>
    </location>
</feature>
<dbReference type="GO" id="GO:0031087">
    <property type="term" value="P:deadenylation-independent decapping of nuclear-transcribed mRNA"/>
    <property type="evidence" value="ECO:0007669"/>
    <property type="project" value="InterPro"/>
</dbReference>
<feature type="repeat" description="WD" evidence="6">
    <location>
        <begin position="228"/>
        <end position="261"/>
    </location>
</feature>
<dbReference type="SUPFAM" id="SSF50978">
    <property type="entry name" value="WD40 repeat-like"/>
    <property type="match status" value="1"/>
</dbReference>
<keyword evidence="5" id="KW-0677">Repeat</keyword>
<dbReference type="PANTHER" id="PTHR15598">
    <property type="entry name" value="ENHANCER OF MRNA-DECAPPING PROTEIN 4"/>
    <property type="match status" value="1"/>
</dbReference>
<protein>
    <submittedName>
        <fullName evidence="8">Enhancer of mRNA-decapping protein 4</fullName>
    </submittedName>
</protein>
<sequence length="535" mass="61789">MSDKDKTWKLKLNKSENIVINSNEHSEYFREISSHHVDVNLGFKASHLESSSCMNLTDMVRYSWPQVKSTENLIAVHQSGKYIAYGIFISNTIWSVRIHDVESDSRHRVDDLYYPVADLAFVSSYEELMLAVIDVKGNVFIYNLYFLNGQFHYERYLEVTASETSAPGPYKLVWYAGDKESSIPRALAVTRGKKIEIWNLESIYSSHKKIAKTSALPISILREHIIEMNQHNDLVTRVCFSVDGAAVATASLDGSIMFFQILDLDEPNVPKPLHSWEPHGGAPVTHMLLLDNYEDDVFWRFLVSFSNDNSVLKIWSCESWLCLQTFSFHAPSPGDVIHMIPYVDRYSKYIYLSDCHNKVFYVLELFSDPERPIAYVFKFAAFLVISPILSIHVNSCDVVLRRNPGDTGLMLSGGDDNDIHTDFDDLRGRDLNILHDNRIRLYILSPKSLQNCELLFPSLPIVPDSSRMILVDDEEEEEEEMLHFFHIVEIVYYDLEHFEPHCRTTETVGFVTFIPIIKKENIFTLIRRFYITHLK</sequence>
<name>A0A8D8YSG8_9HEMI</name>
<comment type="subcellular location">
    <subcellularLocation>
        <location evidence="1">Cytoplasm</location>
        <location evidence="1">P-body</location>
    </subcellularLocation>
</comment>
<dbReference type="Pfam" id="PF16529">
    <property type="entry name" value="Ge1_WD40"/>
    <property type="match status" value="1"/>
</dbReference>
<evidence type="ECO:0000256" key="4">
    <source>
        <dbReference type="ARBA" id="ARBA00022574"/>
    </source>
</evidence>
<dbReference type="InterPro" id="IPR032401">
    <property type="entry name" value="EDC4_WD40"/>
</dbReference>
<dbReference type="Gene3D" id="2.130.10.10">
    <property type="entry name" value="YVTN repeat-like/Quinoprotein amine dehydrogenase"/>
    <property type="match status" value="1"/>
</dbReference>
<dbReference type="PANTHER" id="PTHR15598:SF5">
    <property type="entry name" value="ENHANCER OF MRNA-DECAPPING PROTEIN 4"/>
    <property type="match status" value="1"/>
</dbReference>
<evidence type="ECO:0000256" key="2">
    <source>
        <dbReference type="ARBA" id="ARBA00009639"/>
    </source>
</evidence>
<evidence type="ECO:0000256" key="6">
    <source>
        <dbReference type="PROSITE-ProRule" id="PRU00221"/>
    </source>
</evidence>
<evidence type="ECO:0000256" key="1">
    <source>
        <dbReference type="ARBA" id="ARBA00004201"/>
    </source>
</evidence>
<dbReference type="PROSITE" id="PS50082">
    <property type="entry name" value="WD_REPEATS_2"/>
    <property type="match status" value="1"/>
</dbReference>
<comment type="similarity">
    <text evidence="2">Belongs to the WD repeat EDC4 family.</text>
</comment>